<protein>
    <submittedName>
        <fullName evidence="1">Uncharacterized protein</fullName>
    </submittedName>
</protein>
<name>A0A224YET9_9ACAR</name>
<sequence>MAQRWHGVRALKVVAPVAPVAEMSVRLHGAWSLVRAHLSPDRRIGALCTSCFHRKFALKLQWLKSARKSLRSPQRPRLRKERAAHTRSNHCGSFRARLVYTCAFVSCVFLGVRAARFKCRAVAVRARPVYAHFVRAFRLRCALHVSSCLPFFASHYNLLL</sequence>
<organism evidence="1">
    <name type="scientific">Rhipicephalus zambeziensis</name>
    <dbReference type="NCBI Taxonomy" id="60191"/>
    <lineage>
        <taxon>Eukaryota</taxon>
        <taxon>Metazoa</taxon>
        <taxon>Ecdysozoa</taxon>
        <taxon>Arthropoda</taxon>
        <taxon>Chelicerata</taxon>
        <taxon>Arachnida</taxon>
        <taxon>Acari</taxon>
        <taxon>Parasitiformes</taxon>
        <taxon>Ixodida</taxon>
        <taxon>Ixodoidea</taxon>
        <taxon>Ixodidae</taxon>
        <taxon>Rhipicephalinae</taxon>
        <taxon>Rhipicephalus</taxon>
        <taxon>Rhipicephalus</taxon>
    </lineage>
</organism>
<evidence type="ECO:0000313" key="1">
    <source>
        <dbReference type="EMBL" id="MAA12693.1"/>
    </source>
</evidence>
<proteinExistence type="predicted"/>
<reference evidence="1" key="1">
    <citation type="journal article" date="2017" name="Parasit. Vectors">
        <title>Sialotranscriptomics of Rhipicephalus zambeziensis reveals intricate expression profiles of secretory proteins and suggests tight temporal transcriptional regulation during blood-feeding.</title>
        <authorList>
            <person name="de Castro M.H."/>
            <person name="de Klerk D."/>
            <person name="Pienaar R."/>
            <person name="Rees D.J.G."/>
            <person name="Mans B.J."/>
        </authorList>
    </citation>
    <scope>NUCLEOTIDE SEQUENCE</scope>
    <source>
        <tissue evidence="1">Salivary glands</tissue>
    </source>
</reference>
<dbReference type="EMBL" id="GFPF01001547">
    <property type="protein sequence ID" value="MAA12693.1"/>
    <property type="molecule type" value="Transcribed_RNA"/>
</dbReference>
<accession>A0A224YET9</accession>
<dbReference type="AlphaFoldDB" id="A0A224YET9"/>